<organism evidence="1 2">
    <name type="scientific">Rhodovulum euryhalinum</name>
    <dbReference type="NCBI Taxonomy" id="35805"/>
    <lineage>
        <taxon>Bacteria</taxon>
        <taxon>Pseudomonadati</taxon>
        <taxon>Pseudomonadota</taxon>
        <taxon>Alphaproteobacteria</taxon>
        <taxon>Rhodobacterales</taxon>
        <taxon>Paracoccaceae</taxon>
        <taxon>Rhodovulum</taxon>
    </lineage>
</organism>
<protein>
    <submittedName>
        <fullName evidence="1">Uncharacterized protein</fullName>
    </submittedName>
</protein>
<gene>
    <name evidence="1" type="ORF">EV655_10674</name>
</gene>
<dbReference type="AlphaFoldDB" id="A0A4R2KGP6"/>
<proteinExistence type="predicted"/>
<name>A0A4R2KGP6_9RHOB</name>
<comment type="caution">
    <text evidence="1">The sequence shown here is derived from an EMBL/GenBank/DDBJ whole genome shotgun (WGS) entry which is preliminary data.</text>
</comment>
<accession>A0A4R2KGP6</accession>
<reference evidence="1 2" key="1">
    <citation type="submission" date="2019-03" db="EMBL/GenBank/DDBJ databases">
        <title>Genomic Encyclopedia of Type Strains, Phase IV (KMG-IV): sequencing the most valuable type-strain genomes for metagenomic binning, comparative biology and taxonomic classification.</title>
        <authorList>
            <person name="Goeker M."/>
        </authorList>
    </citation>
    <scope>NUCLEOTIDE SEQUENCE [LARGE SCALE GENOMIC DNA]</scope>
    <source>
        <strain evidence="1 2">DSM 4868</strain>
    </source>
</reference>
<keyword evidence="2" id="KW-1185">Reference proteome</keyword>
<evidence type="ECO:0000313" key="2">
    <source>
        <dbReference type="Proteomes" id="UP000295142"/>
    </source>
</evidence>
<dbReference type="Proteomes" id="UP000295142">
    <property type="component" value="Unassembled WGS sequence"/>
</dbReference>
<dbReference type="EMBL" id="SLWW01000006">
    <property type="protein sequence ID" value="TCO71582.1"/>
    <property type="molecule type" value="Genomic_DNA"/>
</dbReference>
<sequence>MKILKAILRVLTARARCTRCGERLHDGLCPRCHFAASED</sequence>
<evidence type="ECO:0000313" key="1">
    <source>
        <dbReference type="EMBL" id="TCO71582.1"/>
    </source>
</evidence>